<dbReference type="OrthoDB" id="10670670at2759"/>
<evidence type="ECO:0000313" key="5">
    <source>
        <dbReference type="Proteomes" id="UP000663873"/>
    </source>
</evidence>
<dbReference type="EMBL" id="CAJOBP010034548">
    <property type="protein sequence ID" value="CAF4698769.1"/>
    <property type="molecule type" value="Genomic_DNA"/>
</dbReference>
<evidence type="ECO:0000313" key="3">
    <source>
        <dbReference type="EMBL" id="CAF4698769.1"/>
    </source>
</evidence>
<dbReference type="AlphaFoldDB" id="A0A818CFZ1"/>
<gene>
    <name evidence="1" type="ORF">TIS948_LOCUS30291</name>
    <name evidence="2" type="ORF">TSG867_LOCUS32077</name>
    <name evidence="3" type="ORF">UJA718_LOCUS36131</name>
</gene>
<sequence length="51" mass="5799">ETFLQASPHDRLPNGSTFSPDIRSILHLHGRIPFTKLTEPRPDNAVDNEFN</sequence>
<name>A0A818CFZ1_9BILA</name>
<dbReference type="EMBL" id="CAJNXB010005581">
    <property type="protein sequence ID" value="CAF3430417.1"/>
    <property type="molecule type" value="Genomic_DNA"/>
</dbReference>
<organism evidence="1 4">
    <name type="scientific">Rotaria socialis</name>
    <dbReference type="NCBI Taxonomy" id="392032"/>
    <lineage>
        <taxon>Eukaryota</taxon>
        <taxon>Metazoa</taxon>
        <taxon>Spiralia</taxon>
        <taxon>Gnathifera</taxon>
        <taxon>Rotifera</taxon>
        <taxon>Eurotatoria</taxon>
        <taxon>Bdelloidea</taxon>
        <taxon>Philodinida</taxon>
        <taxon>Philodinidae</taxon>
        <taxon>Rotaria</taxon>
    </lineage>
</organism>
<dbReference type="Proteomes" id="UP000663873">
    <property type="component" value="Unassembled WGS sequence"/>
</dbReference>
<feature type="non-terminal residue" evidence="1">
    <location>
        <position position="1"/>
    </location>
</feature>
<evidence type="ECO:0000313" key="2">
    <source>
        <dbReference type="EMBL" id="CAF4675182.1"/>
    </source>
</evidence>
<dbReference type="Proteomes" id="UP000663825">
    <property type="component" value="Unassembled WGS sequence"/>
</dbReference>
<proteinExistence type="predicted"/>
<evidence type="ECO:0000313" key="1">
    <source>
        <dbReference type="EMBL" id="CAF3430417.1"/>
    </source>
</evidence>
<accession>A0A818CFZ1</accession>
<comment type="caution">
    <text evidence="1">The sequence shown here is derived from an EMBL/GenBank/DDBJ whole genome shotgun (WGS) entry which is preliminary data.</text>
</comment>
<protein>
    <submittedName>
        <fullName evidence="1">Uncharacterized protein</fullName>
    </submittedName>
</protein>
<evidence type="ECO:0000313" key="4">
    <source>
        <dbReference type="Proteomes" id="UP000663825"/>
    </source>
</evidence>
<keyword evidence="5" id="KW-1185">Reference proteome</keyword>
<dbReference type="Proteomes" id="UP000663862">
    <property type="component" value="Unassembled WGS sequence"/>
</dbReference>
<dbReference type="EMBL" id="CAJOBQ010006721">
    <property type="protein sequence ID" value="CAF4675182.1"/>
    <property type="molecule type" value="Genomic_DNA"/>
</dbReference>
<reference evidence="1" key="1">
    <citation type="submission" date="2021-02" db="EMBL/GenBank/DDBJ databases">
        <authorList>
            <person name="Nowell W R."/>
        </authorList>
    </citation>
    <scope>NUCLEOTIDE SEQUENCE</scope>
</reference>